<protein>
    <submittedName>
        <fullName evidence="5">Patatin-like phospholipase</fullName>
    </submittedName>
</protein>
<feature type="active site" description="Nucleophile" evidence="3">
    <location>
        <position position="52"/>
    </location>
</feature>
<evidence type="ECO:0000256" key="1">
    <source>
        <dbReference type="ARBA" id="ARBA00010240"/>
    </source>
</evidence>
<feature type="active site" description="Proton acceptor" evidence="3">
    <location>
        <position position="180"/>
    </location>
</feature>
<evidence type="ECO:0000259" key="4">
    <source>
        <dbReference type="PROSITE" id="PS51635"/>
    </source>
</evidence>
<dbReference type="GO" id="GO:0016042">
    <property type="term" value="P:lipid catabolic process"/>
    <property type="evidence" value="ECO:0007669"/>
    <property type="project" value="UniProtKB-UniRule"/>
</dbReference>
<dbReference type="PANTHER" id="PTHR32176">
    <property type="entry name" value="XYLOSE ISOMERASE"/>
    <property type="match status" value="1"/>
</dbReference>
<keyword evidence="3" id="KW-0378">Hydrolase</keyword>
<dbReference type="PROSITE" id="PS51635">
    <property type="entry name" value="PNPLA"/>
    <property type="match status" value="1"/>
</dbReference>
<dbReference type="STRING" id="42354.SAMN05216333_11414"/>
<gene>
    <name evidence="5" type="ORF">SAMN05216333_11414</name>
</gene>
<dbReference type="AlphaFoldDB" id="A0A1H8RDZ1"/>
<evidence type="ECO:0000313" key="5">
    <source>
        <dbReference type="EMBL" id="SEO64661.1"/>
    </source>
</evidence>
<keyword evidence="6" id="KW-1185">Reference proteome</keyword>
<name>A0A1H8RDZ1_9PROT</name>
<evidence type="ECO:0000256" key="3">
    <source>
        <dbReference type="PROSITE-ProRule" id="PRU01161"/>
    </source>
</evidence>
<organism evidence="5 6">
    <name type="scientific">Nitrosomonas oligotropha</name>
    <dbReference type="NCBI Taxonomy" id="42354"/>
    <lineage>
        <taxon>Bacteria</taxon>
        <taxon>Pseudomonadati</taxon>
        <taxon>Pseudomonadota</taxon>
        <taxon>Betaproteobacteria</taxon>
        <taxon>Nitrosomonadales</taxon>
        <taxon>Nitrosomonadaceae</taxon>
        <taxon>Nitrosomonas</taxon>
    </lineage>
</organism>
<dbReference type="Gene3D" id="3.40.1090.10">
    <property type="entry name" value="Cytosolic phospholipase A2 catalytic domain"/>
    <property type="match status" value="1"/>
</dbReference>
<dbReference type="Pfam" id="PF01734">
    <property type="entry name" value="Patatin"/>
    <property type="match status" value="1"/>
</dbReference>
<dbReference type="PANTHER" id="PTHR32176:SF92">
    <property type="entry name" value="XYLOSE ISOMERASE"/>
    <property type="match status" value="1"/>
</dbReference>
<feature type="short sequence motif" description="GXSXG" evidence="3">
    <location>
        <begin position="50"/>
        <end position="54"/>
    </location>
</feature>
<comment type="caution">
    <text evidence="3">Lacks conserved residue(s) required for the propagation of feature annotation.</text>
</comment>
<dbReference type="EMBL" id="FODO01000014">
    <property type="protein sequence ID" value="SEO64661.1"/>
    <property type="molecule type" value="Genomic_DNA"/>
</dbReference>
<dbReference type="InterPro" id="IPR002641">
    <property type="entry name" value="PNPLA_dom"/>
</dbReference>
<comment type="similarity">
    <text evidence="1">Belongs to the patatin family.</text>
</comment>
<dbReference type="Proteomes" id="UP000198814">
    <property type="component" value="Unassembled WGS sequence"/>
</dbReference>
<feature type="short sequence motif" description="DGA/G" evidence="3">
    <location>
        <begin position="180"/>
        <end position="182"/>
    </location>
</feature>
<dbReference type="GO" id="GO:0047372">
    <property type="term" value="F:monoacylglycerol lipase activity"/>
    <property type="evidence" value="ECO:0007669"/>
    <property type="project" value="TreeGrafter"/>
</dbReference>
<sequence>MIHLKHSLPIKTILSLDGGGSHLLIQLSVLACLEEDTGVATYDLFDLIAGSSSGGLITCLILGRQLSAKRIIEKVVQEKLLEKIMSEHRFGRLLNKLQVRPKYQGIPKKLTLQQELGDLKLSSLSKQIFIPCFNLNQDQLEIFTNDSEPDFLLSEIADACTAAPSYYPPVQMQDGGWRIDGGVGMNNPGFNAYLYAQRCWRQHHIKLLSIGSGWRSFAINGTKACGYGGVQWSAQGIASIILREKMKTNVKTTAEILGDQVLYINHHLKDYDMPDHMDSANNAVVQQKALDIGKRWYALQREQIQQWLQPA</sequence>
<dbReference type="PROSITE" id="PS51257">
    <property type="entry name" value="PROKAR_LIPOPROTEIN"/>
    <property type="match status" value="1"/>
</dbReference>
<dbReference type="SUPFAM" id="SSF52151">
    <property type="entry name" value="FabD/lysophospholipase-like"/>
    <property type="match status" value="1"/>
</dbReference>
<keyword evidence="2 3" id="KW-0443">Lipid metabolism</keyword>
<evidence type="ECO:0000256" key="2">
    <source>
        <dbReference type="ARBA" id="ARBA00023098"/>
    </source>
</evidence>
<dbReference type="CDD" id="cd07199">
    <property type="entry name" value="Pat17_PNPLA8_PNPLA9_like"/>
    <property type="match status" value="1"/>
</dbReference>
<proteinExistence type="inferred from homology"/>
<keyword evidence="3" id="KW-0442">Lipid degradation</keyword>
<evidence type="ECO:0000313" key="6">
    <source>
        <dbReference type="Proteomes" id="UP000198814"/>
    </source>
</evidence>
<dbReference type="GO" id="GO:0004620">
    <property type="term" value="F:phospholipase activity"/>
    <property type="evidence" value="ECO:0007669"/>
    <property type="project" value="TreeGrafter"/>
</dbReference>
<reference evidence="6" key="1">
    <citation type="submission" date="2016-10" db="EMBL/GenBank/DDBJ databases">
        <authorList>
            <person name="Varghese N."/>
            <person name="Submissions S."/>
        </authorList>
    </citation>
    <scope>NUCLEOTIDE SEQUENCE [LARGE SCALE GENOMIC DNA]</scope>
    <source>
        <strain evidence="6">Nm76</strain>
    </source>
</reference>
<accession>A0A1H8RDZ1</accession>
<dbReference type="InterPro" id="IPR016035">
    <property type="entry name" value="Acyl_Trfase/lysoPLipase"/>
</dbReference>
<feature type="domain" description="PNPLA" evidence="4">
    <location>
        <begin position="14"/>
        <end position="193"/>
    </location>
</feature>